<proteinExistence type="predicted"/>
<dbReference type="AlphaFoldDB" id="X1CZ94"/>
<name>X1CZ94_9ZZZZ</name>
<protein>
    <submittedName>
        <fullName evidence="1">Uncharacterized protein</fullName>
    </submittedName>
</protein>
<feature type="non-terminal residue" evidence="1">
    <location>
        <position position="85"/>
    </location>
</feature>
<comment type="caution">
    <text evidence="1">The sequence shown here is derived from an EMBL/GenBank/DDBJ whole genome shotgun (WGS) entry which is preliminary data.</text>
</comment>
<accession>X1CZ94</accession>
<evidence type="ECO:0000313" key="1">
    <source>
        <dbReference type="EMBL" id="GAG98217.1"/>
    </source>
</evidence>
<sequence>MRGKQKIGIALSWGAAGGLSHIGVLEDIFPPDKTSSDNQYADINNTDISELRLCYTEAIRYFEDESYLIAEYYLYKIKDSYLVLQ</sequence>
<dbReference type="EMBL" id="BART01022584">
    <property type="protein sequence ID" value="GAG98217.1"/>
    <property type="molecule type" value="Genomic_DNA"/>
</dbReference>
<gene>
    <name evidence="1" type="ORF">S01H4_41314</name>
</gene>
<reference evidence="1" key="1">
    <citation type="journal article" date="2014" name="Front. Microbiol.">
        <title>High frequency of phylogenetically diverse reductive dehalogenase-homologous genes in deep subseafloor sedimentary metagenomes.</title>
        <authorList>
            <person name="Kawai M."/>
            <person name="Futagami T."/>
            <person name="Toyoda A."/>
            <person name="Takaki Y."/>
            <person name="Nishi S."/>
            <person name="Hori S."/>
            <person name="Arai W."/>
            <person name="Tsubouchi T."/>
            <person name="Morono Y."/>
            <person name="Uchiyama I."/>
            <person name="Ito T."/>
            <person name="Fujiyama A."/>
            <person name="Inagaki F."/>
            <person name="Takami H."/>
        </authorList>
    </citation>
    <scope>NUCLEOTIDE SEQUENCE</scope>
    <source>
        <strain evidence="1">Expedition CK06-06</strain>
    </source>
</reference>
<organism evidence="1">
    <name type="scientific">marine sediment metagenome</name>
    <dbReference type="NCBI Taxonomy" id="412755"/>
    <lineage>
        <taxon>unclassified sequences</taxon>
        <taxon>metagenomes</taxon>
        <taxon>ecological metagenomes</taxon>
    </lineage>
</organism>